<dbReference type="InterPro" id="IPR009465">
    <property type="entry name" value="Spondin_N"/>
</dbReference>
<dbReference type="PROSITE" id="PS51257">
    <property type="entry name" value="PROKAR_LIPOPROTEIN"/>
    <property type="match status" value="1"/>
</dbReference>
<protein>
    <recommendedName>
        <fullName evidence="3">Spondin domain-containing protein</fullName>
    </recommendedName>
</protein>
<comment type="caution">
    <text evidence="4">The sequence shown here is derived from an EMBL/GenBank/DDBJ whole genome shotgun (WGS) entry which is preliminary data.</text>
</comment>
<evidence type="ECO:0000313" key="5">
    <source>
        <dbReference type="Proteomes" id="UP000484015"/>
    </source>
</evidence>
<reference evidence="4 5" key="1">
    <citation type="submission" date="2019-11" db="EMBL/GenBank/DDBJ databases">
        <title>Type strains purchased from KCTC, JCM and DSMZ.</title>
        <authorList>
            <person name="Lu H."/>
        </authorList>
    </citation>
    <scope>NUCLEOTIDE SEQUENCE [LARGE SCALE GENOMIC DNA]</scope>
    <source>
        <strain evidence="4 5">KCTC 42409</strain>
    </source>
</reference>
<organism evidence="4 5">
    <name type="scientific">Pseudoduganella ginsengisoli</name>
    <dbReference type="NCBI Taxonomy" id="1462440"/>
    <lineage>
        <taxon>Bacteria</taxon>
        <taxon>Pseudomonadati</taxon>
        <taxon>Pseudomonadota</taxon>
        <taxon>Betaproteobacteria</taxon>
        <taxon>Burkholderiales</taxon>
        <taxon>Oxalobacteraceae</taxon>
        <taxon>Telluria group</taxon>
        <taxon>Pseudoduganella</taxon>
    </lineage>
</organism>
<feature type="signal peptide" evidence="2">
    <location>
        <begin position="1"/>
        <end position="29"/>
    </location>
</feature>
<evidence type="ECO:0000256" key="2">
    <source>
        <dbReference type="SAM" id="SignalP"/>
    </source>
</evidence>
<feature type="chain" id="PRO_5027103997" description="Spondin domain-containing protein" evidence="2">
    <location>
        <begin position="30"/>
        <end position="256"/>
    </location>
</feature>
<accession>A0A6L6Q1Y6</accession>
<proteinExistence type="predicted"/>
<evidence type="ECO:0000256" key="1">
    <source>
        <dbReference type="SAM" id="MobiDB-lite"/>
    </source>
</evidence>
<feature type="domain" description="Spondin" evidence="3">
    <location>
        <begin position="60"/>
        <end position="185"/>
    </location>
</feature>
<feature type="region of interest" description="Disordered" evidence="1">
    <location>
        <begin position="183"/>
        <end position="207"/>
    </location>
</feature>
<dbReference type="OrthoDB" id="5188840at2"/>
<dbReference type="AlphaFoldDB" id="A0A6L6Q1Y6"/>
<dbReference type="RefSeq" id="WP_155439633.1">
    <property type="nucleotide sequence ID" value="NZ_WNLA01000008.1"/>
</dbReference>
<dbReference type="InterPro" id="IPR038678">
    <property type="entry name" value="Spondin_N_sf"/>
</dbReference>
<dbReference type="Proteomes" id="UP000484015">
    <property type="component" value="Unassembled WGS sequence"/>
</dbReference>
<gene>
    <name evidence="4" type="ORF">GM668_14315</name>
</gene>
<dbReference type="Gene3D" id="2.60.40.2130">
    <property type="entry name" value="F-spondin domain"/>
    <property type="match status" value="1"/>
</dbReference>
<dbReference type="Pfam" id="PF06468">
    <property type="entry name" value="Spond_N"/>
    <property type="match status" value="1"/>
</dbReference>
<dbReference type="EMBL" id="WNLA01000008">
    <property type="protein sequence ID" value="MTW03258.1"/>
    <property type="molecule type" value="Genomic_DNA"/>
</dbReference>
<evidence type="ECO:0000259" key="3">
    <source>
        <dbReference type="Pfam" id="PF06468"/>
    </source>
</evidence>
<sequence length="256" mass="25763">MTNSKRYTLALGAIAAAAMLSACNGGSHAMTETPAPVTPPAPANAMFDITLVNLTAGQPLSPMVAVAHSDGFSMFNVGEPASVALEHIAEAGETTQMAALANDSKSVYATAVASGGPLLPGPGNSASVTLTIPAGGLANARLSMASMLGNTNDGFAGLSAQSLSSLAVGATMTVRLLSYDAGTERNTESADTVPGPATAKSGGKREGFNATRDDIVNTVHLHPGIVSSDDGLATSALTQAQRWDNPVALLTVKRTQ</sequence>
<keyword evidence="5" id="KW-1185">Reference proteome</keyword>
<evidence type="ECO:0000313" key="4">
    <source>
        <dbReference type="EMBL" id="MTW03258.1"/>
    </source>
</evidence>
<keyword evidence="2" id="KW-0732">Signal</keyword>
<name>A0A6L6Q1Y6_9BURK</name>
<dbReference type="NCBIfam" id="NF038123">
    <property type="entry name" value="NF038123_dom"/>
    <property type="match status" value="1"/>
</dbReference>